<accession>A0A1E4RFU8</accession>
<dbReference type="GO" id="GO:0043332">
    <property type="term" value="C:mating projection tip"/>
    <property type="evidence" value="ECO:0007669"/>
    <property type="project" value="UniProtKB-UniRule"/>
</dbReference>
<comment type="caution">
    <text evidence="11">Lacks conserved residue(s) required for the propagation of feature annotation.</text>
</comment>
<evidence type="ECO:0000256" key="2">
    <source>
        <dbReference type="ARBA" id="ARBA00004651"/>
    </source>
</evidence>
<dbReference type="GeneID" id="30998206"/>
<protein>
    <recommendedName>
        <fullName evidence="4 11">Plasma membrane fusion protein PRM1</fullName>
    </recommendedName>
</protein>
<reference evidence="14" key="1">
    <citation type="submission" date="2016-05" db="EMBL/GenBank/DDBJ databases">
        <title>Comparative genomics of biotechnologically important yeasts.</title>
        <authorList>
            <consortium name="DOE Joint Genome Institute"/>
            <person name="Riley R."/>
            <person name="Haridas S."/>
            <person name="Wolfe K.H."/>
            <person name="Lopes M.R."/>
            <person name="Hittinger C.T."/>
            <person name="Goker M."/>
            <person name="Salamov A."/>
            <person name="Wisecaver J."/>
            <person name="Long T.M."/>
            <person name="Aerts A.L."/>
            <person name="Barry K."/>
            <person name="Choi C."/>
            <person name="Clum A."/>
            <person name="Coughlan A.Y."/>
            <person name="Deshpande S."/>
            <person name="Douglass A.P."/>
            <person name="Hanson S.J."/>
            <person name="Klenk H.-P."/>
            <person name="Labutti K."/>
            <person name="Lapidus A."/>
            <person name="Lindquist E."/>
            <person name="Lipzen A."/>
            <person name="Meier-Kolthoff J.P."/>
            <person name="Ohm R.A."/>
            <person name="Otillar R.P."/>
            <person name="Pangilinan J."/>
            <person name="Peng Y."/>
            <person name="Rokas A."/>
            <person name="Rosa C.A."/>
            <person name="Scheuner C."/>
            <person name="Sibirny A.A."/>
            <person name="Slot J.C."/>
            <person name="Stielow J.B."/>
            <person name="Sun H."/>
            <person name="Kurtzman C.P."/>
            <person name="Blackwell M."/>
            <person name="Grigoriev I.V."/>
            <person name="Jeffries T.W."/>
        </authorList>
    </citation>
    <scope>NUCLEOTIDE SEQUENCE [LARGE SCALE GENOMIC DNA]</scope>
    <source>
        <strain evidence="14">NRRL Y-1933</strain>
    </source>
</reference>
<feature type="compositionally biased region" description="Basic and acidic residues" evidence="12">
    <location>
        <begin position="584"/>
        <end position="599"/>
    </location>
</feature>
<dbReference type="OrthoDB" id="5356111at2759"/>
<feature type="transmembrane region" description="Helical" evidence="11">
    <location>
        <begin position="15"/>
        <end position="34"/>
    </location>
</feature>
<proteinExistence type="inferred from homology"/>
<keyword evidence="9 11" id="KW-0472">Membrane</keyword>
<feature type="region of interest" description="Disordered" evidence="12">
    <location>
        <begin position="584"/>
        <end position="620"/>
    </location>
</feature>
<evidence type="ECO:0000313" key="14">
    <source>
        <dbReference type="Proteomes" id="UP000095085"/>
    </source>
</evidence>
<evidence type="ECO:0000313" key="13">
    <source>
        <dbReference type="EMBL" id="ODV66101.1"/>
    </source>
</evidence>
<keyword evidence="10" id="KW-0325">Glycoprotein</keyword>
<evidence type="ECO:0000256" key="10">
    <source>
        <dbReference type="ARBA" id="ARBA00023180"/>
    </source>
</evidence>
<dbReference type="EMBL" id="KV454543">
    <property type="protein sequence ID" value="ODV66101.1"/>
    <property type="molecule type" value="Genomic_DNA"/>
</dbReference>
<organism evidence="13 14">
    <name type="scientific">Hyphopichia burtonii NRRL Y-1933</name>
    <dbReference type="NCBI Taxonomy" id="984485"/>
    <lineage>
        <taxon>Eukaryota</taxon>
        <taxon>Fungi</taxon>
        <taxon>Dikarya</taxon>
        <taxon>Ascomycota</taxon>
        <taxon>Saccharomycotina</taxon>
        <taxon>Pichiomycetes</taxon>
        <taxon>Debaryomycetaceae</taxon>
        <taxon>Hyphopichia</taxon>
    </lineage>
</organism>
<evidence type="ECO:0000256" key="5">
    <source>
        <dbReference type="ARBA" id="ARBA00022475"/>
    </source>
</evidence>
<dbReference type="RefSeq" id="XP_020075168.1">
    <property type="nucleotide sequence ID" value="XM_020223657.1"/>
</dbReference>
<comment type="subcellular location">
    <subcellularLocation>
        <location evidence="2 11">Cell membrane</location>
        <topology evidence="2 11">Multi-pass membrane protein</topology>
    </subcellularLocation>
</comment>
<evidence type="ECO:0000256" key="11">
    <source>
        <dbReference type="RuleBase" id="RU366035"/>
    </source>
</evidence>
<keyword evidence="14" id="KW-1185">Reference proteome</keyword>
<evidence type="ECO:0000256" key="12">
    <source>
        <dbReference type="SAM" id="MobiDB-lite"/>
    </source>
</evidence>
<sequence length="620" mass="69269">MTNHYLNPYEQVTQVYLHQFALVLVLIILKIFFFTKTLVSSLNFANQQSLTLCNLANTYSNNLANLPNKLSLVTNGLISSFLSSFESQCKQFVTIILKIVKNLIIFYIDIYLGTYTCLLSASIHGTLNFVQNTITSIAHSVNTSVNAIITELQSGLGEVSSIINTVLKSYQSIKTLFSSKPDDITSSISSVNLTISNLNHINISATSVVSDINDLNDNLPDFKNLTSKTIDFITAPFSDILVNITSLNNTSKSLPTIKSASLTQICSPSEISHFYTKINATITKTSNYIIIGLSILLFSFLILLSYIQFHKYNRFLTLIDKIALANHHVQIGNLINTYSNPLLYNLENFSFFKTLQDSVHWFLSYIFSPLALTPLLISLAGLITVGLQFLILRISSNHLSAITFNTLADLSQSTSKYVNDVNRFLLEEQDDLNNQLFGGILDITESLNNTLSNFMDDLTTTINTIFGKTPLSSPLNTIVYCTIGKKIELFEKGANWLNENLNLSLPIIPSSEFSSLLKRSENTVDDILDSMNSSIQSLISSYKKSLSLELYILLGFLGIWILQVLIGLFILMIKAKSTKRPKTDAFLESPQETKQETHHKTISNPIPLSDLEKHRYGNSR</sequence>
<comment type="function">
    <text evidence="1 11">Involved in cell fusion during mating by stabilizing the plasma membrane fusion event.</text>
</comment>
<keyword evidence="6 11" id="KW-0812">Transmembrane</keyword>
<dbReference type="InterPro" id="IPR026777">
    <property type="entry name" value="PRM1"/>
</dbReference>
<evidence type="ECO:0000256" key="8">
    <source>
        <dbReference type="ARBA" id="ARBA00022989"/>
    </source>
</evidence>
<dbReference type="Proteomes" id="UP000095085">
    <property type="component" value="Unassembled WGS sequence"/>
</dbReference>
<feature type="compositionally biased region" description="Basic and acidic residues" evidence="12">
    <location>
        <begin position="610"/>
        <end position="620"/>
    </location>
</feature>
<gene>
    <name evidence="13" type="ORF">HYPBUDRAFT_7409</name>
</gene>
<keyword evidence="5 11" id="KW-1003">Cell membrane</keyword>
<dbReference type="STRING" id="984485.A0A1E4RFU8"/>
<feature type="transmembrane region" description="Helical" evidence="11">
    <location>
        <begin position="288"/>
        <end position="309"/>
    </location>
</feature>
<name>A0A1E4RFU8_9ASCO</name>
<feature type="transmembrane region" description="Helical" evidence="11">
    <location>
        <begin position="362"/>
        <end position="392"/>
    </location>
</feature>
<dbReference type="GO" id="GO:0032220">
    <property type="term" value="P:plasma membrane fusion involved in cytogamy"/>
    <property type="evidence" value="ECO:0007669"/>
    <property type="project" value="TreeGrafter"/>
</dbReference>
<evidence type="ECO:0000256" key="6">
    <source>
        <dbReference type="ARBA" id="ARBA00022692"/>
    </source>
</evidence>
<dbReference type="PANTHER" id="PTHR31030">
    <property type="entry name" value="PLASMA MEMBRANE FUSION PROTEIN PRM1"/>
    <property type="match status" value="1"/>
</dbReference>
<keyword evidence="8 11" id="KW-1133">Transmembrane helix</keyword>
<evidence type="ECO:0000256" key="9">
    <source>
        <dbReference type="ARBA" id="ARBA00023136"/>
    </source>
</evidence>
<evidence type="ECO:0000256" key="4">
    <source>
        <dbReference type="ARBA" id="ARBA00017621"/>
    </source>
</evidence>
<evidence type="ECO:0000256" key="1">
    <source>
        <dbReference type="ARBA" id="ARBA00002512"/>
    </source>
</evidence>
<keyword evidence="7 11" id="KW-0184">Conjugation</keyword>
<dbReference type="PANTHER" id="PTHR31030:SF1">
    <property type="entry name" value="PLASMA MEMBRANE FUSION PROTEIN PRM1"/>
    <property type="match status" value="1"/>
</dbReference>
<evidence type="ECO:0000256" key="3">
    <source>
        <dbReference type="ARBA" id="ARBA00010780"/>
    </source>
</evidence>
<feature type="transmembrane region" description="Helical" evidence="11">
    <location>
        <begin position="550"/>
        <end position="573"/>
    </location>
</feature>
<evidence type="ECO:0000256" key="7">
    <source>
        <dbReference type="ARBA" id="ARBA00022971"/>
    </source>
</evidence>
<dbReference type="GO" id="GO:0005886">
    <property type="term" value="C:plasma membrane"/>
    <property type="evidence" value="ECO:0007669"/>
    <property type="project" value="UniProtKB-SubCell"/>
</dbReference>
<comment type="similarity">
    <text evidence="3 11">Belongs to the PRM1 family.</text>
</comment>
<dbReference type="AlphaFoldDB" id="A0A1E4RFU8"/>